<feature type="chain" id="PRO_5045169811" evidence="2">
    <location>
        <begin position="24"/>
        <end position="189"/>
    </location>
</feature>
<dbReference type="Proteomes" id="UP001523216">
    <property type="component" value="Unassembled WGS sequence"/>
</dbReference>
<sequence length="189" mass="19592">MRRVPLLMAVLTTVLLTACGVPAQDDPHPVDLPRRPLTASSDSEATASSPPGEVAHVLCLVRGDRLVQIVRRARAYPSVQEQLDELVAGPTGTESESGLSTALAGLVVTASAAPGSRIAVEAAEIDEGSGRSNEILAYGQVVCTLTARADVSAVSFTRAGRRLDVPRADGILTGEPLRASDYVSLLGPA</sequence>
<evidence type="ECO:0000313" key="5">
    <source>
        <dbReference type="Proteomes" id="UP001523216"/>
    </source>
</evidence>
<feature type="compositionally biased region" description="Basic and acidic residues" evidence="1">
    <location>
        <begin position="25"/>
        <end position="34"/>
    </location>
</feature>
<accession>A0ABT0YCP4</accession>
<dbReference type="PROSITE" id="PS51257">
    <property type="entry name" value="PROKAR_LIPOPROTEIN"/>
    <property type="match status" value="1"/>
</dbReference>
<feature type="signal peptide" evidence="2">
    <location>
        <begin position="1"/>
        <end position="23"/>
    </location>
</feature>
<dbReference type="RefSeq" id="WP_251803610.1">
    <property type="nucleotide sequence ID" value="NZ_JAMQOL010000067.1"/>
</dbReference>
<gene>
    <name evidence="4" type="ORF">LXN57_40470</name>
</gene>
<proteinExistence type="predicted"/>
<dbReference type="Pfam" id="PF10646">
    <property type="entry name" value="Germane"/>
    <property type="match status" value="1"/>
</dbReference>
<keyword evidence="5" id="KW-1185">Reference proteome</keyword>
<evidence type="ECO:0000256" key="2">
    <source>
        <dbReference type="SAM" id="SignalP"/>
    </source>
</evidence>
<reference evidence="4 5" key="1">
    <citation type="submission" date="2022-06" db="EMBL/GenBank/DDBJ databases">
        <title>Actinoplanes abujensis sp. nov., isolated from Nigerian arid soil.</title>
        <authorList>
            <person name="Ding P."/>
        </authorList>
    </citation>
    <scope>NUCLEOTIDE SEQUENCE [LARGE SCALE GENOMIC DNA]</scope>
    <source>
        <strain evidence="5">TRM88002</strain>
    </source>
</reference>
<comment type="caution">
    <text evidence="4">The sequence shown here is derived from an EMBL/GenBank/DDBJ whole genome shotgun (WGS) entry which is preliminary data.</text>
</comment>
<protein>
    <submittedName>
        <fullName evidence="4">GerMN domain-containing protein</fullName>
    </submittedName>
</protein>
<feature type="region of interest" description="Disordered" evidence="1">
    <location>
        <begin position="22"/>
        <end position="50"/>
    </location>
</feature>
<evidence type="ECO:0000313" key="4">
    <source>
        <dbReference type="EMBL" id="MCM4083841.1"/>
    </source>
</evidence>
<evidence type="ECO:0000259" key="3">
    <source>
        <dbReference type="Pfam" id="PF10646"/>
    </source>
</evidence>
<dbReference type="InterPro" id="IPR019606">
    <property type="entry name" value="GerMN"/>
</dbReference>
<feature type="domain" description="GerMN" evidence="3">
    <location>
        <begin position="78"/>
        <end position="163"/>
    </location>
</feature>
<dbReference type="EMBL" id="JAMQOL010000067">
    <property type="protein sequence ID" value="MCM4083841.1"/>
    <property type="molecule type" value="Genomic_DNA"/>
</dbReference>
<evidence type="ECO:0000256" key="1">
    <source>
        <dbReference type="SAM" id="MobiDB-lite"/>
    </source>
</evidence>
<feature type="compositionally biased region" description="Low complexity" evidence="1">
    <location>
        <begin position="38"/>
        <end position="49"/>
    </location>
</feature>
<name>A0ABT0YCP4_9ACTN</name>
<organism evidence="4 5">
    <name type="scientific">Paractinoplanes hotanensis</name>
    <dbReference type="NCBI Taxonomy" id="2906497"/>
    <lineage>
        <taxon>Bacteria</taxon>
        <taxon>Bacillati</taxon>
        <taxon>Actinomycetota</taxon>
        <taxon>Actinomycetes</taxon>
        <taxon>Micromonosporales</taxon>
        <taxon>Micromonosporaceae</taxon>
        <taxon>Paractinoplanes</taxon>
    </lineage>
</organism>
<keyword evidence="2" id="KW-0732">Signal</keyword>